<feature type="domain" description="Tetratricopeptide repeat protein 21A/21B C-terminal ARM" evidence="4">
    <location>
        <begin position="107"/>
        <end position="288"/>
    </location>
</feature>
<evidence type="ECO:0000256" key="2">
    <source>
        <dbReference type="ARBA" id="ARBA00022803"/>
    </source>
</evidence>
<dbReference type="SMART" id="SM00028">
    <property type="entry name" value="TPR"/>
    <property type="match status" value="7"/>
</dbReference>
<evidence type="ECO:0000259" key="3">
    <source>
        <dbReference type="Pfam" id="PF04471"/>
    </source>
</evidence>
<dbReference type="InterPro" id="IPR056834">
    <property type="entry name" value="ARM_TT21_C"/>
</dbReference>
<dbReference type="SUPFAM" id="SSF48452">
    <property type="entry name" value="TPR-like"/>
    <property type="match status" value="1"/>
</dbReference>
<dbReference type="InterPro" id="IPR051012">
    <property type="entry name" value="CellSynth/LPSAsmb/PSIAsmb"/>
</dbReference>
<dbReference type="InterPro" id="IPR019734">
    <property type="entry name" value="TPR_rpt"/>
</dbReference>
<keyword evidence="2" id="KW-0802">TPR repeat</keyword>
<keyword evidence="1" id="KW-0677">Repeat</keyword>
<dbReference type="PANTHER" id="PTHR45586:SF1">
    <property type="entry name" value="LIPOPOLYSACCHARIDE ASSEMBLY PROTEIN B"/>
    <property type="match status" value="1"/>
</dbReference>
<dbReference type="Pfam" id="PF04471">
    <property type="entry name" value="Mrr_cat"/>
    <property type="match status" value="1"/>
</dbReference>
<dbReference type="InterPro" id="IPR007560">
    <property type="entry name" value="Restrct_endonuc_IV_Mrr"/>
</dbReference>
<sequence length="436" mass="49513">MTHKGTVSLGGGKMSKDHDAAIKEANKRLAQNPNDPEALYVLATMYYEEQNWDKAMKTYETLIENVSMSNIKGSDHQFEIYMRYGLAARKLNLLDQAYKGLSTARTQRQDNFEVNYELGALEFERKNYEKAVQLLSQARAKDPENPAVLRCLGHSLFRLKKPKEAMSYIRKAIDLAPDDKESLYTLGECYSEANQTEQALRIFNHLRADPSMGPNACLIAGTIHLDTRQYETAIQDFEIGLRHQNIKADILVELRYRLATTYIKLNDINKAIPVLKQIQAENPSYKDVNVLLGKYIELNANRNLQTFLMGTSADFVALCRKIVLTYFPRAKVKITNITVTKNDWADILAEIDTPKWSDIIMFRFIRTQGSVGELIVRDFHSHLKEVKAGKGICISVGAFSEEAKRYTEARLIDLIEKAQLQAILNHVDAKAAAIKK</sequence>
<dbReference type="Pfam" id="PF14559">
    <property type="entry name" value="TPR_19"/>
    <property type="match status" value="1"/>
</dbReference>
<evidence type="ECO:0000313" key="5">
    <source>
        <dbReference type="EMBL" id="AGS51794.1"/>
    </source>
</evidence>
<dbReference type="GO" id="GO:0004519">
    <property type="term" value="F:endonuclease activity"/>
    <property type="evidence" value="ECO:0007669"/>
    <property type="project" value="InterPro"/>
</dbReference>
<dbReference type="PANTHER" id="PTHR45586">
    <property type="entry name" value="TPR REPEAT-CONTAINING PROTEIN PA4667"/>
    <property type="match status" value="1"/>
</dbReference>
<accession>A0A806KB52</accession>
<feature type="domain" description="Restriction endonuclease type IV Mrr" evidence="3">
    <location>
        <begin position="322"/>
        <end position="423"/>
    </location>
</feature>
<proteinExistence type="predicted"/>
<evidence type="ECO:0000256" key="1">
    <source>
        <dbReference type="ARBA" id="ARBA00022737"/>
    </source>
</evidence>
<dbReference type="EMBL" id="JQ844171">
    <property type="protein sequence ID" value="AGS51794.1"/>
    <property type="molecule type" value="Genomic_DNA"/>
</dbReference>
<evidence type="ECO:0000259" key="4">
    <source>
        <dbReference type="Pfam" id="PF25063"/>
    </source>
</evidence>
<protein>
    <submittedName>
        <fullName evidence="5">TPR domain protein</fullName>
    </submittedName>
</protein>
<dbReference type="AlphaFoldDB" id="A0A806KB52"/>
<reference evidence="5" key="1">
    <citation type="submission" date="2012-03" db="EMBL/GenBank/DDBJ databases">
        <title>Functional metagenomics reveals considerable lignocellulase gene clusters in the gut microbiome of a wood-feeding higher termite.</title>
        <authorList>
            <person name="Liu N."/>
        </authorList>
    </citation>
    <scope>NUCLEOTIDE SEQUENCE</scope>
</reference>
<dbReference type="Pfam" id="PF25063">
    <property type="entry name" value="ARM_TT21_C"/>
    <property type="match status" value="1"/>
</dbReference>
<dbReference type="Gene3D" id="1.25.40.10">
    <property type="entry name" value="Tetratricopeptide repeat domain"/>
    <property type="match status" value="2"/>
</dbReference>
<name>A0A806KB52_9BACT</name>
<dbReference type="GO" id="GO:0003677">
    <property type="term" value="F:DNA binding"/>
    <property type="evidence" value="ECO:0007669"/>
    <property type="project" value="InterPro"/>
</dbReference>
<dbReference type="GO" id="GO:0009307">
    <property type="term" value="P:DNA restriction-modification system"/>
    <property type="evidence" value="ECO:0007669"/>
    <property type="project" value="InterPro"/>
</dbReference>
<organism evidence="5">
    <name type="scientific">uncultured bacterium contig00053</name>
    <dbReference type="NCBI Taxonomy" id="1181537"/>
    <lineage>
        <taxon>Bacteria</taxon>
        <taxon>environmental samples</taxon>
    </lineage>
</organism>
<dbReference type="InterPro" id="IPR011990">
    <property type="entry name" value="TPR-like_helical_dom_sf"/>
</dbReference>